<evidence type="ECO:0000313" key="2">
    <source>
        <dbReference type="Proteomes" id="UP001603857"/>
    </source>
</evidence>
<gene>
    <name evidence="1" type="ORF">Fmac_014653</name>
</gene>
<dbReference type="Proteomes" id="UP001603857">
    <property type="component" value="Unassembled WGS sequence"/>
</dbReference>
<reference evidence="1 2" key="1">
    <citation type="submission" date="2024-08" db="EMBL/GenBank/DDBJ databases">
        <title>Insights into the chromosomal genome structure of Flemingia macrophylla.</title>
        <authorList>
            <person name="Ding Y."/>
            <person name="Zhao Y."/>
            <person name="Bi W."/>
            <person name="Wu M."/>
            <person name="Zhao G."/>
            <person name="Gong Y."/>
            <person name="Li W."/>
            <person name="Zhang P."/>
        </authorList>
    </citation>
    <scope>NUCLEOTIDE SEQUENCE [LARGE SCALE GENOMIC DNA]</scope>
    <source>
        <strain evidence="1">DYQJB</strain>
        <tissue evidence="1">Leaf</tissue>
    </source>
</reference>
<name>A0ABD1MEB3_9FABA</name>
<dbReference type="EMBL" id="JBGMDY010000005">
    <property type="protein sequence ID" value="KAL2333440.1"/>
    <property type="molecule type" value="Genomic_DNA"/>
</dbReference>
<comment type="caution">
    <text evidence="1">The sequence shown here is derived from an EMBL/GenBank/DDBJ whole genome shotgun (WGS) entry which is preliminary data.</text>
</comment>
<protein>
    <submittedName>
        <fullName evidence="1">Uncharacterized protein</fullName>
    </submittedName>
</protein>
<keyword evidence="2" id="KW-1185">Reference proteome</keyword>
<accession>A0ABD1MEB3</accession>
<dbReference type="AlphaFoldDB" id="A0ABD1MEB3"/>
<proteinExistence type="predicted"/>
<sequence length="102" mass="10770">MLAEGATCHEIIDEDHLVVVVAVSDEGDAMEVSELREHLDLIHELVRPLLCEALDGDQSGTAVDVALVHMAESPDADDEDVVEVVGGGFHLGEGEVGAEIGR</sequence>
<evidence type="ECO:0000313" key="1">
    <source>
        <dbReference type="EMBL" id="KAL2333440.1"/>
    </source>
</evidence>
<organism evidence="1 2">
    <name type="scientific">Flemingia macrophylla</name>
    <dbReference type="NCBI Taxonomy" id="520843"/>
    <lineage>
        <taxon>Eukaryota</taxon>
        <taxon>Viridiplantae</taxon>
        <taxon>Streptophyta</taxon>
        <taxon>Embryophyta</taxon>
        <taxon>Tracheophyta</taxon>
        <taxon>Spermatophyta</taxon>
        <taxon>Magnoliopsida</taxon>
        <taxon>eudicotyledons</taxon>
        <taxon>Gunneridae</taxon>
        <taxon>Pentapetalae</taxon>
        <taxon>rosids</taxon>
        <taxon>fabids</taxon>
        <taxon>Fabales</taxon>
        <taxon>Fabaceae</taxon>
        <taxon>Papilionoideae</taxon>
        <taxon>50 kb inversion clade</taxon>
        <taxon>NPAAA clade</taxon>
        <taxon>indigoferoid/millettioid clade</taxon>
        <taxon>Phaseoleae</taxon>
        <taxon>Flemingia</taxon>
    </lineage>
</organism>